<dbReference type="AlphaFoldDB" id="A0A6M8HRV2"/>
<keyword evidence="5" id="KW-1185">Reference proteome</keyword>
<dbReference type="Pfam" id="PF13649">
    <property type="entry name" value="Methyltransf_25"/>
    <property type="match status" value="1"/>
</dbReference>
<gene>
    <name evidence="4" type="primary">tam</name>
    <name evidence="4" type="ORF">HN018_15145</name>
</gene>
<dbReference type="PANTHER" id="PTHR43861">
    <property type="entry name" value="TRANS-ACONITATE 2-METHYLTRANSFERASE-RELATED"/>
    <property type="match status" value="1"/>
</dbReference>
<feature type="domain" description="Methyltransferase" evidence="3">
    <location>
        <begin position="33"/>
        <end position="123"/>
    </location>
</feature>
<dbReference type="NCBIfam" id="NF002463">
    <property type="entry name" value="PRK01683.1"/>
    <property type="match status" value="1"/>
</dbReference>
<keyword evidence="1 4" id="KW-0489">Methyltransferase</keyword>
<dbReference type="RefSeq" id="WP_171833273.1">
    <property type="nucleotide sequence ID" value="NZ_CP053708.1"/>
</dbReference>
<evidence type="ECO:0000313" key="5">
    <source>
        <dbReference type="Proteomes" id="UP000500767"/>
    </source>
</evidence>
<dbReference type="InterPro" id="IPR029063">
    <property type="entry name" value="SAM-dependent_MTases_sf"/>
</dbReference>
<evidence type="ECO:0000256" key="2">
    <source>
        <dbReference type="ARBA" id="ARBA00022679"/>
    </source>
</evidence>
<dbReference type="SUPFAM" id="SSF53335">
    <property type="entry name" value="S-adenosyl-L-methionine-dependent methyltransferases"/>
    <property type="match status" value="1"/>
</dbReference>
<accession>A0A6M8HRV2</accession>
<dbReference type="Gene3D" id="3.40.50.150">
    <property type="entry name" value="Vaccinia Virus protein VP39"/>
    <property type="match status" value="1"/>
</dbReference>
<dbReference type="EC" id="2.1.1.144" evidence="4"/>
<proteinExistence type="predicted"/>
<keyword evidence="2 4" id="KW-0808">Transferase</keyword>
<dbReference type="GO" id="GO:0030798">
    <property type="term" value="F:trans-aconitate 2-methyltransferase activity"/>
    <property type="evidence" value="ECO:0007669"/>
    <property type="project" value="UniProtKB-EC"/>
</dbReference>
<organism evidence="4 5">
    <name type="scientific">Lichenicola cladoniae</name>
    <dbReference type="NCBI Taxonomy" id="1484109"/>
    <lineage>
        <taxon>Bacteria</taxon>
        <taxon>Pseudomonadati</taxon>
        <taxon>Pseudomonadota</taxon>
        <taxon>Alphaproteobacteria</taxon>
        <taxon>Acetobacterales</taxon>
        <taxon>Acetobacteraceae</taxon>
        <taxon>Lichenicola</taxon>
    </lineage>
</organism>
<evidence type="ECO:0000256" key="1">
    <source>
        <dbReference type="ARBA" id="ARBA00022603"/>
    </source>
</evidence>
<dbReference type="EMBL" id="CP053708">
    <property type="protein sequence ID" value="QKE91204.1"/>
    <property type="molecule type" value="Genomic_DNA"/>
</dbReference>
<dbReference type="InterPro" id="IPR023149">
    <property type="entry name" value="Trans_acon_MeTrfase_C"/>
</dbReference>
<reference evidence="4 5" key="1">
    <citation type="journal article" date="2014" name="World J. Microbiol. Biotechnol.">
        <title>Biodiversity and physiological characteristics of Antarctic and Arctic lichens-associated bacteria.</title>
        <authorList>
            <person name="Lee Y.M."/>
            <person name="Kim E.H."/>
            <person name="Lee H.K."/>
            <person name="Hong S.G."/>
        </authorList>
    </citation>
    <scope>NUCLEOTIDE SEQUENCE [LARGE SCALE GENOMIC DNA]</scope>
    <source>
        <strain evidence="4 5">PAMC 26569</strain>
    </source>
</reference>
<dbReference type="GO" id="GO:0032259">
    <property type="term" value="P:methylation"/>
    <property type="evidence" value="ECO:0007669"/>
    <property type="project" value="UniProtKB-KW"/>
</dbReference>
<evidence type="ECO:0000259" key="3">
    <source>
        <dbReference type="Pfam" id="PF13649"/>
    </source>
</evidence>
<evidence type="ECO:0000313" key="4">
    <source>
        <dbReference type="EMBL" id="QKE91204.1"/>
    </source>
</evidence>
<dbReference type="CDD" id="cd02440">
    <property type="entry name" value="AdoMet_MTases"/>
    <property type="match status" value="1"/>
</dbReference>
<dbReference type="PANTHER" id="PTHR43861:SF1">
    <property type="entry name" value="TRANS-ACONITATE 2-METHYLTRANSFERASE"/>
    <property type="match status" value="1"/>
</dbReference>
<dbReference type="Proteomes" id="UP000500767">
    <property type="component" value="Chromosome"/>
</dbReference>
<dbReference type="KEGG" id="lck:HN018_15145"/>
<dbReference type="Gene3D" id="1.10.150.290">
    <property type="entry name" value="S-adenosyl-L-methionine-dependent methyltransferases"/>
    <property type="match status" value="1"/>
</dbReference>
<dbReference type="InterPro" id="IPR041698">
    <property type="entry name" value="Methyltransf_25"/>
</dbReference>
<sequence length="260" mass="28794">MTWSAPDYSKFEAERNRPVRDLLSQLTGDPASIIDLGCGPGNSTELLAARFPNATVTGIDSSPDMIDAAAKRRPDIRFEVRDIGERHDADGRFDLMFANASLQWLPNHAALLSVLVDQLAPGGMLAVQMPDNLDEPAHRLMRETALDARWAVKLADASKARDSLHSAEWYLETLRGLGTQVDVWRTTYHHALAGGAADIVGWFKSTGLRPFLQPLDEDEQAAFLARYETAIARIVPSASDGTVLLRFPRLFFTARLETHR</sequence>
<protein>
    <submittedName>
        <fullName evidence="4">Trans-aconitate 2-methyltransferase</fullName>
        <ecNumber evidence="4">2.1.1.144</ecNumber>
    </submittedName>
</protein>
<name>A0A6M8HRV2_9PROT</name>